<dbReference type="RefSeq" id="WP_197537742.1">
    <property type="nucleotide sequence ID" value="NZ_BAAAGS010000007.1"/>
</dbReference>
<dbReference type="SUPFAM" id="SSF52540">
    <property type="entry name" value="P-loop containing nucleoside triphosphate hydrolases"/>
    <property type="match status" value="1"/>
</dbReference>
<organism evidence="6 7">
    <name type="scientific">Saccharopolyspora erythraea</name>
    <name type="common">Streptomyces erythraeus</name>
    <dbReference type="NCBI Taxonomy" id="1836"/>
    <lineage>
        <taxon>Bacteria</taxon>
        <taxon>Bacillati</taxon>
        <taxon>Actinomycetota</taxon>
        <taxon>Actinomycetes</taxon>
        <taxon>Pseudonocardiales</taxon>
        <taxon>Pseudonocardiaceae</taxon>
        <taxon>Saccharopolyspora</taxon>
    </lineage>
</organism>
<protein>
    <recommendedName>
        <fullName evidence="5">ABC transporter domain-containing protein</fullName>
    </recommendedName>
</protein>
<dbReference type="InterPro" id="IPR003439">
    <property type="entry name" value="ABC_transporter-like_ATP-bd"/>
</dbReference>
<reference evidence="6 7" key="1">
    <citation type="journal article" date="2019" name="Int. J. Syst. Evol. Microbiol.">
        <title>The Global Catalogue of Microorganisms (GCM) 10K type strain sequencing project: providing services to taxonomists for standard genome sequencing and annotation.</title>
        <authorList>
            <consortium name="The Broad Institute Genomics Platform"/>
            <consortium name="The Broad Institute Genome Sequencing Center for Infectious Disease"/>
            <person name="Wu L."/>
            <person name="Ma J."/>
        </authorList>
    </citation>
    <scope>NUCLEOTIDE SEQUENCE [LARGE SCALE GENOMIC DNA]</scope>
    <source>
        <strain evidence="6 7">JCM 10303</strain>
    </source>
</reference>
<dbReference type="InterPro" id="IPR027417">
    <property type="entry name" value="P-loop_NTPase"/>
</dbReference>
<dbReference type="Pfam" id="PF00005">
    <property type="entry name" value="ABC_tran"/>
    <property type="match status" value="1"/>
</dbReference>
<comment type="subcellular location">
    <subcellularLocation>
        <location evidence="1">Cell membrane</location>
        <topology evidence="1">Peripheral membrane protein</topology>
    </subcellularLocation>
</comment>
<dbReference type="PANTHER" id="PTHR42788:SF7">
    <property type="entry name" value="NITRATE ABC TRANSPORTER ATP-BINDING PROTEIN"/>
    <property type="match status" value="1"/>
</dbReference>
<keyword evidence="2" id="KW-0813">Transport</keyword>
<name>A0ABN1CE83_SACER</name>
<proteinExistence type="predicted"/>
<dbReference type="InterPro" id="IPR050166">
    <property type="entry name" value="ABC_transporter_ATP-bind"/>
</dbReference>
<feature type="domain" description="ABC transporter" evidence="5">
    <location>
        <begin position="15"/>
        <end position="50"/>
    </location>
</feature>
<evidence type="ECO:0000313" key="7">
    <source>
        <dbReference type="Proteomes" id="UP001500729"/>
    </source>
</evidence>
<evidence type="ECO:0000256" key="1">
    <source>
        <dbReference type="ARBA" id="ARBA00004202"/>
    </source>
</evidence>
<gene>
    <name evidence="6" type="ORF">GCM10009533_15650</name>
</gene>
<sequence>MTFPSSRGSGYTAVRDVDFAIPRGRFVSVVGPTGCGKSTVLNAVAGLRVRHVGRSESTARC</sequence>
<dbReference type="Proteomes" id="UP001500729">
    <property type="component" value="Unassembled WGS sequence"/>
</dbReference>
<comment type="caution">
    <text evidence="6">The sequence shown here is derived from an EMBL/GenBank/DDBJ whole genome shotgun (WGS) entry which is preliminary data.</text>
</comment>
<dbReference type="PANTHER" id="PTHR42788">
    <property type="entry name" value="TAURINE IMPORT ATP-BINDING PROTEIN-RELATED"/>
    <property type="match status" value="1"/>
</dbReference>
<dbReference type="Gene3D" id="3.40.50.300">
    <property type="entry name" value="P-loop containing nucleotide triphosphate hydrolases"/>
    <property type="match status" value="1"/>
</dbReference>
<keyword evidence="4" id="KW-0472">Membrane</keyword>
<evidence type="ECO:0000259" key="5">
    <source>
        <dbReference type="Pfam" id="PF00005"/>
    </source>
</evidence>
<evidence type="ECO:0000256" key="4">
    <source>
        <dbReference type="ARBA" id="ARBA00023136"/>
    </source>
</evidence>
<evidence type="ECO:0000313" key="6">
    <source>
        <dbReference type="EMBL" id="GAA0517397.1"/>
    </source>
</evidence>
<evidence type="ECO:0000256" key="3">
    <source>
        <dbReference type="ARBA" id="ARBA00022475"/>
    </source>
</evidence>
<dbReference type="EMBL" id="BAAAGS010000007">
    <property type="protein sequence ID" value="GAA0517397.1"/>
    <property type="molecule type" value="Genomic_DNA"/>
</dbReference>
<accession>A0ABN1CE83</accession>
<keyword evidence="3" id="KW-1003">Cell membrane</keyword>
<keyword evidence="7" id="KW-1185">Reference proteome</keyword>
<evidence type="ECO:0000256" key="2">
    <source>
        <dbReference type="ARBA" id="ARBA00022448"/>
    </source>
</evidence>